<feature type="binding site" evidence="5">
    <location>
        <position position="385"/>
    </location>
    <ligand>
        <name>ATP</name>
        <dbReference type="ChEBI" id="CHEBI:30616"/>
    </ligand>
</feature>
<dbReference type="Gene3D" id="3.30.565.10">
    <property type="entry name" value="Histidine kinase-like ATPase, C-terminal domain"/>
    <property type="match status" value="1"/>
</dbReference>
<dbReference type="FunFam" id="3.30.565.10:FF:000005">
    <property type="entry name" value="Heat shock protein 90"/>
    <property type="match status" value="1"/>
</dbReference>
<feature type="binding site" evidence="5">
    <location>
        <position position="96"/>
    </location>
    <ligand>
        <name>ATP</name>
        <dbReference type="ChEBI" id="CHEBI:30616"/>
    </ligand>
</feature>
<dbReference type="GO" id="GO:0051082">
    <property type="term" value="F:unfolded protein binding"/>
    <property type="evidence" value="ECO:0007669"/>
    <property type="project" value="InterPro"/>
</dbReference>
<dbReference type="FunFam" id="3.40.50.11260:FF:000005">
    <property type="entry name" value="Heat shock protein 90"/>
    <property type="match status" value="1"/>
</dbReference>
<feature type="binding site" evidence="5">
    <location>
        <position position="91"/>
    </location>
    <ligand>
        <name>ATP</name>
        <dbReference type="ChEBI" id="CHEBI:30616"/>
    </ligand>
</feature>
<feature type="domain" description="Histidine kinase/HSP90-like ATPase" evidence="7">
    <location>
        <begin position="38"/>
        <end position="195"/>
    </location>
</feature>
<evidence type="ECO:0000256" key="4">
    <source>
        <dbReference type="ARBA" id="ARBA00023186"/>
    </source>
</evidence>
<dbReference type="SUPFAM" id="SSF110942">
    <property type="entry name" value="HSP90 C-terminal domain"/>
    <property type="match status" value="1"/>
</dbReference>
<feature type="binding site" evidence="5">
    <location>
        <begin position="111"/>
        <end position="112"/>
    </location>
    <ligand>
        <name>ATP</name>
        <dbReference type="ChEBI" id="CHEBI:30616"/>
    </ligand>
</feature>
<name>A0A8S1IQX9_9CHLO</name>
<reference evidence="8" key="1">
    <citation type="submission" date="2020-12" db="EMBL/GenBank/DDBJ databases">
        <authorList>
            <person name="Iha C."/>
        </authorList>
    </citation>
    <scope>NUCLEOTIDE SEQUENCE</scope>
</reference>
<evidence type="ECO:0000259" key="7">
    <source>
        <dbReference type="SMART" id="SM00387"/>
    </source>
</evidence>
<dbReference type="InterPro" id="IPR020575">
    <property type="entry name" value="Hsp90_N"/>
</dbReference>
<keyword evidence="2 5" id="KW-0547">Nucleotide-binding</keyword>
<dbReference type="SUPFAM" id="SSF55874">
    <property type="entry name" value="ATPase domain of HSP90 chaperone/DNA topoisomerase II/histidine kinase"/>
    <property type="match status" value="1"/>
</dbReference>
<accession>A0A8S1IQX9</accession>
<dbReference type="Pfam" id="PF00183">
    <property type="entry name" value="HSP90"/>
    <property type="match status" value="1"/>
</dbReference>
<feature type="region of interest" description="Disordered" evidence="6">
    <location>
        <begin position="228"/>
        <end position="255"/>
    </location>
</feature>
<dbReference type="InterPro" id="IPR037196">
    <property type="entry name" value="HSP90_C"/>
</dbReference>
<evidence type="ECO:0000256" key="6">
    <source>
        <dbReference type="SAM" id="MobiDB-lite"/>
    </source>
</evidence>
<dbReference type="EMBL" id="CAJHUC010000437">
    <property type="protein sequence ID" value="CAD7696133.1"/>
    <property type="molecule type" value="Genomic_DNA"/>
</dbReference>
<feature type="region of interest" description="Disordered" evidence="6">
    <location>
        <begin position="681"/>
        <end position="720"/>
    </location>
</feature>
<evidence type="ECO:0000256" key="1">
    <source>
        <dbReference type="ARBA" id="ARBA00008239"/>
    </source>
</evidence>
<dbReference type="FunFam" id="1.20.120.790:FF:000001">
    <property type="entry name" value="Heat shock protein 90 alpha"/>
    <property type="match status" value="1"/>
</dbReference>
<dbReference type="PROSITE" id="PS00298">
    <property type="entry name" value="HSP90"/>
    <property type="match status" value="1"/>
</dbReference>
<dbReference type="OrthoDB" id="28737at2759"/>
<proteinExistence type="inferred from homology"/>
<protein>
    <recommendedName>
        <fullName evidence="7">Histidine kinase/HSP90-like ATPase domain-containing protein</fullName>
    </recommendedName>
</protein>
<feature type="binding site" evidence="5">
    <location>
        <position position="45"/>
    </location>
    <ligand>
        <name>ATP</name>
        <dbReference type="ChEBI" id="CHEBI:30616"/>
    </ligand>
</feature>
<comment type="caution">
    <text evidence="8">The sequence shown here is derived from an EMBL/GenBank/DDBJ whole genome shotgun (WGS) entry which is preliminary data.</text>
</comment>
<dbReference type="HAMAP" id="MF_00505">
    <property type="entry name" value="HSP90"/>
    <property type="match status" value="1"/>
</dbReference>
<dbReference type="GO" id="GO:0005524">
    <property type="term" value="F:ATP binding"/>
    <property type="evidence" value="ECO:0007669"/>
    <property type="project" value="UniProtKB-KW"/>
</dbReference>
<evidence type="ECO:0000256" key="3">
    <source>
        <dbReference type="ARBA" id="ARBA00022840"/>
    </source>
</evidence>
<evidence type="ECO:0000256" key="5">
    <source>
        <dbReference type="PIRSR" id="PIRSR002583-1"/>
    </source>
</evidence>
<keyword evidence="3 5" id="KW-0067">ATP-binding</keyword>
<feature type="compositionally biased region" description="Basic and acidic residues" evidence="6">
    <location>
        <begin position="691"/>
        <end position="700"/>
    </location>
</feature>
<dbReference type="PRINTS" id="PR00775">
    <property type="entry name" value="HEATSHOCK90"/>
</dbReference>
<feature type="binding site" evidence="5">
    <location>
        <position position="49"/>
    </location>
    <ligand>
        <name>ATP</name>
        <dbReference type="ChEBI" id="CHEBI:30616"/>
    </ligand>
</feature>
<evidence type="ECO:0000313" key="9">
    <source>
        <dbReference type="Proteomes" id="UP000708148"/>
    </source>
</evidence>
<dbReference type="GO" id="GO:0140662">
    <property type="term" value="F:ATP-dependent protein folding chaperone"/>
    <property type="evidence" value="ECO:0007669"/>
    <property type="project" value="InterPro"/>
</dbReference>
<dbReference type="InterPro" id="IPR001404">
    <property type="entry name" value="Hsp90_fam"/>
</dbReference>
<dbReference type="NCBIfam" id="NF003555">
    <property type="entry name" value="PRK05218.1"/>
    <property type="match status" value="1"/>
</dbReference>
<evidence type="ECO:0000256" key="2">
    <source>
        <dbReference type="ARBA" id="ARBA00022741"/>
    </source>
</evidence>
<dbReference type="InterPro" id="IPR019805">
    <property type="entry name" value="Heat_shock_protein_90_CS"/>
</dbReference>
<dbReference type="InterPro" id="IPR020568">
    <property type="entry name" value="Ribosomal_Su5_D2-typ_SF"/>
</dbReference>
<feature type="binding site" evidence="5">
    <location>
        <position position="185"/>
    </location>
    <ligand>
        <name>ATP</name>
        <dbReference type="ChEBI" id="CHEBI:30616"/>
    </ligand>
</feature>
<keyword evidence="9" id="KW-1185">Reference proteome</keyword>
<comment type="similarity">
    <text evidence="1">Belongs to the heat shock protein 90 family.</text>
</comment>
<dbReference type="Gene3D" id="1.20.120.790">
    <property type="entry name" value="Heat shock protein 90, C-terminal domain"/>
    <property type="match status" value="1"/>
</dbReference>
<dbReference type="InterPro" id="IPR036890">
    <property type="entry name" value="HATPase_C_sf"/>
</dbReference>
<dbReference type="InterPro" id="IPR003594">
    <property type="entry name" value="HATPase_dom"/>
</dbReference>
<dbReference type="Pfam" id="PF13589">
    <property type="entry name" value="HATPase_c_3"/>
    <property type="match status" value="1"/>
</dbReference>
<dbReference type="PIRSF" id="PIRSF002583">
    <property type="entry name" value="Hsp90"/>
    <property type="match status" value="1"/>
</dbReference>
<dbReference type="GO" id="GO:0016887">
    <property type="term" value="F:ATP hydrolysis activity"/>
    <property type="evidence" value="ECO:0007669"/>
    <property type="project" value="InterPro"/>
</dbReference>
<dbReference type="Gene3D" id="3.40.50.11260">
    <property type="match status" value="1"/>
</dbReference>
<dbReference type="SMART" id="SM00387">
    <property type="entry name" value="HATPase_c"/>
    <property type="match status" value="1"/>
</dbReference>
<gene>
    <name evidence="8" type="ORF">OSTQU699_LOCUS1494</name>
</gene>
<dbReference type="CDD" id="cd16927">
    <property type="entry name" value="HATPase_Hsp90-like"/>
    <property type="match status" value="1"/>
</dbReference>
<feature type="binding site" evidence="5">
    <location>
        <begin position="132"/>
        <end position="137"/>
    </location>
    <ligand>
        <name>ATP</name>
        <dbReference type="ChEBI" id="CHEBI:30616"/>
    </ligand>
</feature>
<dbReference type="FunFam" id="3.30.230.80:FF:000001">
    <property type="entry name" value="Heat shock protein 90 alpha"/>
    <property type="match status" value="1"/>
</dbReference>
<dbReference type="Proteomes" id="UP000708148">
    <property type="component" value="Unassembled WGS sequence"/>
</dbReference>
<organism evidence="8 9">
    <name type="scientific">Ostreobium quekettii</name>
    <dbReference type="NCBI Taxonomy" id="121088"/>
    <lineage>
        <taxon>Eukaryota</taxon>
        <taxon>Viridiplantae</taxon>
        <taxon>Chlorophyta</taxon>
        <taxon>core chlorophytes</taxon>
        <taxon>Ulvophyceae</taxon>
        <taxon>TCBD clade</taxon>
        <taxon>Bryopsidales</taxon>
        <taxon>Ostreobineae</taxon>
        <taxon>Ostreobiaceae</taxon>
        <taxon>Ostreobium</taxon>
    </lineage>
</organism>
<sequence length="720" mass="81821">MAAAAPAEVEQDTKGEKFAYQAEVDRLMDMIINSLYSNREVFLRELVSNCSDALDKARFIGLTKPEVLADNEKLEIRVRTDPENHTITIEDTGIGMTRDDLLNQLGTIARSGTRKFMEAVKESKGDANLIGQFGVGFYSSFLVADRVKVQTKHPEDDKQWVWESRAGSHEFSIYEDSEPSLVRGTRITLFLKEDSHELGDAFKLKSLLKQYSEFISFPINLYASKREPKQVTDEEATKKKQEEEDTKAKEENREAKKIEDVTKTEYEEVWDWEVQNDNKPIWSRNPKEVTKEQYDSFYKTTFSEFLEPLAHSHFNVEGTIEFSSLLFVPGMAPFEQDMMKRSKNIRLFVKRVFISDEFDDDLLPRYLNFIKGVVDSSDLPLNVSREILQENKIVRVIRKQLVRRSLDMIEEISKREESKDDYKTFWDAFGRNLKLGIIEDTANRDKLASLLRFHSSNSEDLTTSLDDYVGRMKKEQKAIYYMATDSVKAAKAAPFVEQLAKQGFEVLYLTEPIDEVAVTNIGKYKEHPLEDVSKENLDVSGDGKAEAKEETEAKFKGLTDFMKEALGDQVEKVTVSTRLTDSPCIVVTSKFGWSANMERIMKNQTMADSRAMEYMKGRKIMEINPDHELIKALNSEVEAGRKDRAGELAAVLFETALLTSGFSVDSPSDYAAKVYRMMSGAVGGSSSTTGDGKKEEKAGEDGTVETVTPEVVTDEDPWKK</sequence>
<dbReference type="AlphaFoldDB" id="A0A8S1IQX9"/>
<dbReference type="SUPFAM" id="SSF54211">
    <property type="entry name" value="Ribosomal protein S5 domain 2-like"/>
    <property type="match status" value="1"/>
</dbReference>
<dbReference type="PANTHER" id="PTHR11528">
    <property type="entry name" value="HEAT SHOCK PROTEIN 90 FAMILY MEMBER"/>
    <property type="match status" value="1"/>
</dbReference>
<keyword evidence="4" id="KW-0143">Chaperone</keyword>
<evidence type="ECO:0000313" key="8">
    <source>
        <dbReference type="EMBL" id="CAD7696133.1"/>
    </source>
</evidence>
<dbReference type="Gene3D" id="3.30.230.80">
    <property type="match status" value="1"/>
</dbReference>